<dbReference type="GeneID" id="30203637"/>
<keyword evidence="8" id="KW-1185">Reference proteome</keyword>
<dbReference type="OrthoDB" id="2018619at2759"/>
<dbReference type="GO" id="GO:0005886">
    <property type="term" value="C:plasma membrane"/>
    <property type="evidence" value="ECO:0007669"/>
    <property type="project" value="TreeGrafter"/>
</dbReference>
<feature type="transmembrane region" description="Helical" evidence="6">
    <location>
        <begin position="35"/>
        <end position="54"/>
    </location>
</feature>
<reference evidence="7 8" key="1">
    <citation type="journal article" date="2016" name="Proc. Natl. Acad. Sci. U.S.A.">
        <title>Comparative genomics of biotechnologically important yeasts.</title>
        <authorList>
            <person name="Riley R."/>
            <person name="Haridas S."/>
            <person name="Wolfe K.H."/>
            <person name="Lopes M.R."/>
            <person name="Hittinger C.T."/>
            <person name="Goeker M."/>
            <person name="Salamov A.A."/>
            <person name="Wisecaver J.H."/>
            <person name="Long T.M."/>
            <person name="Calvey C.H."/>
            <person name="Aerts A.L."/>
            <person name="Barry K.W."/>
            <person name="Choi C."/>
            <person name="Clum A."/>
            <person name="Coughlan A.Y."/>
            <person name="Deshpande S."/>
            <person name="Douglass A.P."/>
            <person name="Hanson S.J."/>
            <person name="Klenk H.-P."/>
            <person name="LaButti K.M."/>
            <person name="Lapidus A."/>
            <person name="Lindquist E.A."/>
            <person name="Lipzen A.M."/>
            <person name="Meier-Kolthoff J.P."/>
            <person name="Ohm R.A."/>
            <person name="Otillar R.P."/>
            <person name="Pangilinan J.L."/>
            <person name="Peng Y."/>
            <person name="Rokas A."/>
            <person name="Rosa C.A."/>
            <person name="Scheuner C."/>
            <person name="Sibirny A.A."/>
            <person name="Slot J.C."/>
            <person name="Stielow J.B."/>
            <person name="Sun H."/>
            <person name="Kurtzman C.P."/>
            <person name="Blackwell M."/>
            <person name="Grigoriev I.V."/>
            <person name="Jeffries T.W."/>
        </authorList>
    </citation>
    <scope>NUCLEOTIDE SEQUENCE [LARGE SCALE GENOMIC DNA]</scope>
    <source>
        <strain evidence="8">ATCC 58044 / CBS 1984 / NCYC 433 / NRRL Y-366-8</strain>
    </source>
</reference>
<proteinExistence type="inferred from homology"/>
<dbReference type="AlphaFoldDB" id="A0A1E3P6C7"/>
<dbReference type="Proteomes" id="UP000094112">
    <property type="component" value="Unassembled WGS sequence"/>
</dbReference>
<evidence type="ECO:0000256" key="1">
    <source>
        <dbReference type="ARBA" id="ARBA00004141"/>
    </source>
</evidence>
<keyword evidence="5 6" id="KW-0472">Membrane</keyword>
<dbReference type="Pfam" id="PF02133">
    <property type="entry name" value="Transp_cyt_pur"/>
    <property type="match status" value="1"/>
</dbReference>
<evidence type="ECO:0000256" key="4">
    <source>
        <dbReference type="ARBA" id="ARBA00022989"/>
    </source>
</evidence>
<comment type="similarity">
    <text evidence="2">Belongs to the purine-cytosine permease (2.A.39) family.</text>
</comment>
<dbReference type="RefSeq" id="XP_019039709.1">
    <property type="nucleotide sequence ID" value="XM_019186391.1"/>
</dbReference>
<evidence type="ECO:0000256" key="6">
    <source>
        <dbReference type="SAM" id="Phobius"/>
    </source>
</evidence>
<evidence type="ECO:0000256" key="3">
    <source>
        <dbReference type="ARBA" id="ARBA00022692"/>
    </source>
</evidence>
<feature type="transmembrane region" description="Helical" evidence="6">
    <location>
        <begin position="161"/>
        <end position="178"/>
    </location>
</feature>
<gene>
    <name evidence="7" type="ORF">WICANDRAFT_92995</name>
</gene>
<name>A0A1E3P6C7_WICAA</name>
<evidence type="ECO:0008006" key="9">
    <source>
        <dbReference type="Google" id="ProtNLM"/>
    </source>
</evidence>
<evidence type="ECO:0000313" key="7">
    <source>
        <dbReference type="EMBL" id="ODQ60502.1"/>
    </source>
</evidence>
<dbReference type="InterPro" id="IPR045225">
    <property type="entry name" value="Uracil/uridine/allantoin_perm"/>
</dbReference>
<dbReference type="InterPro" id="IPR001248">
    <property type="entry name" value="Pur-cyt_permease"/>
</dbReference>
<accession>A0A1E3P6C7</accession>
<dbReference type="PANTHER" id="PTHR30618">
    <property type="entry name" value="NCS1 FAMILY PURINE/PYRIMIDINE TRANSPORTER"/>
    <property type="match status" value="1"/>
</dbReference>
<feature type="transmembrane region" description="Helical" evidence="6">
    <location>
        <begin position="287"/>
        <end position="304"/>
    </location>
</feature>
<keyword evidence="3 6" id="KW-0812">Transmembrane</keyword>
<evidence type="ECO:0000256" key="5">
    <source>
        <dbReference type="ARBA" id="ARBA00023136"/>
    </source>
</evidence>
<organism evidence="7 8">
    <name type="scientific">Wickerhamomyces anomalus (strain ATCC 58044 / CBS 1984 / NCYC 433 / NRRL Y-366-8)</name>
    <name type="common">Yeast</name>
    <name type="synonym">Hansenula anomala</name>
    <dbReference type="NCBI Taxonomy" id="683960"/>
    <lineage>
        <taxon>Eukaryota</taxon>
        <taxon>Fungi</taxon>
        <taxon>Dikarya</taxon>
        <taxon>Ascomycota</taxon>
        <taxon>Saccharomycotina</taxon>
        <taxon>Saccharomycetes</taxon>
        <taxon>Phaffomycetales</taxon>
        <taxon>Wickerhamomycetaceae</taxon>
        <taxon>Wickerhamomyces</taxon>
    </lineage>
</organism>
<evidence type="ECO:0000313" key="8">
    <source>
        <dbReference type="Proteomes" id="UP000094112"/>
    </source>
</evidence>
<feature type="transmembrane region" description="Helical" evidence="6">
    <location>
        <begin position="199"/>
        <end position="222"/>
    </location>
</feature>
<evidence type="ECO:0000256" key="2">
    <source>
        <dbReference type="ARBA" id="ARBA00008974"/>
    </source>
</evidence>
<feature type="transmembrane region" description="Helical" evidence="6">
    <location>
        <begin position="120"/>
        <end position="141"/>
    </location>
</feature>
<feature type="transmembrane region" description="Helical" evidence="6">
    <location>
        <begin position="368"/>
        <end position="389"/>
    </location>
</feature>
<dbReference type="GO" id="GO:0015205">
    <property type="term" value="F:nucleobase transmembrane transporter activity"/>
    <property type="evidence" value="ECO:0007669"/>
    <property type="project" value="TreeGrafter"/>
</dbReference>
<sequence>MAALTIGNILIVLYTILNSYPGQVYHIGFTVCQRIVFGVYGSGLGILIRIILSITYFGSQAWLAGLCVTVMLSSITPNYLNMENTFPESVKMSTRDFVSFFIVQIISIPFFLIKPEKINIFVNASCVMALAGMVGMFGYMVKLNGGPGSIYYEKVTLSNSEFGWMYLMGINVWYGALSPDICNQSDFSRFSSSKPKLQWGIFCGIFFTEIIPLAGLICASISTDLYGKQYWLPTDICLQWLNDHYTPRTRCACFFLGLSFLTSELSLNTLTNGFAGGMDLAGLCPKYINITRGSIITALLSWVVQPWLFYNTSSTFLGVMSSFGVVVTPIIAIIVSDFMLVRGGKLKLNDLYTTSKDGSFYHTAGVNWRAVFVFFASVVPGLPGMAAYVNPSIKLKTSIINYFYGSTDRKIAAGIDLYNAFTLDEYKRLNLIPYDGVNPEEVIVLEDFTKDDTHGGNSTSDSTSGIASSKEKIKSVFNVV</sequence>
<dbReference type="Gene3D" id="1.10.4160.10">
    <property type="entry name" value="Hydantoin permease"/>
    <property type="match status" value="1"/>
</dbReference>
<protein>
    <recommendedName>
        <fullName evidence="9">Thiamine transporter</fullName>
    </recommendedName>
</protein>
<comment type="subcellular location">
    <subcellularLocation>
        <location evidence="1">Membrane</location>
        <topology evidence="1">Multi-pass membrane protein</topology>
    </subcellularLocation>
</comment>
<keyword evidence="4 6" id="KW-1133">Transmembrane helix</keyword>
<dbReference type="EMBL" id="KV454210">
    <property type="protein sequence ID" value="ODQ60502.1"/>
    <property type="molecule type" value="Genomic_DNA"/>
</dbReference>
<dbReference type="PANTHER" id="PTHR30618:SF15">
    <property type="entry name" value="NICOTINAMIDE RIBOSIDE TRANSPORTER 1-RELATED"/>
    <property type="match status" value="1"/>
</dbReference>
<feature type="transmembrane region" description="Helical" evidence="6">
    <location>
        <begin position="92"/>
        <end position="113"/>
    </location>
</feature>
<feature type="transmembrane region" description="Helical" evidence="6">
    <location>
        <begin position="316"/>
        <end position="341"/>
    </location>
</feature>